<dbReference type="InterPro" id="IPR044731">
    <property type="entry name" value="BDH-like"/>
</dbReference>
<evidence type="ECO:0000313" key="5">
    <source>
        <dbReference type="Proteomes" id="UP000886787"/>
    </source>
</evidence>
<gene>
    <name evidence="4" type="ORF">IAD32_08305</name>
</gene>
<dbReference type="CDD" id="cd08187">
    <property type="entry name" value="BDH"/>
    <property type="match status" value="1"/>
</dbReference>
<dbReference type="SUPFAM" id="SSF56796">
    <property type="entry name" value="Dehydroquinate synthase-like"/>
    <property type="match status" value="1"/>
</dbReference>
<evidence type="ECO:0000313" key="4">
    <source>
        <dbReference type="EMBL" id="HIQ81266.1"/>
    </source>
</evidence>
<dbReference type="PANTHER" id="PTHR43633">
    <property type="entry name" value="ALCOHOL DEHYDROGENASE YQHD"/>
    <property type="match status" value="1"/>
</dbReference>
<reference evidence="4" key="2">
    <citation type="journal article" date="2021" name="PeerJ">
        <title>Extensive microbial diversity within the chicken gut microbiome revealed by metagenomics and culture.</title>
        <authorList>
            <person name="Gilroy R."/>
            <person name="Ravi A."/>
            <person name="Getino M."/>
            <person name="Pursley I."/>
            <person name="Horton D.L."/>
            <person name="Alikhan N.F."/>
            <person name="Baker D."/>
            <person name="Gharbi K."/>
            <person name="Hall N."/>
            <person name="Watson M."/>
            <person name="Adriaenssens E.M."/>
            <person name="Foster-Nyarko E."/>
            <person name="Jarju S."/>
            <person name="Secka A."/>
            <person name="Antonio M."/>
            <person name="Oren A."/>
            <person name="Chaudhuri R.R."/>
            <person name="La Ragione R."/>
            <person name="Hildebrand F."/>
            <person name="Pallen M.J."/>
        </authorList>
    </citation>
    <scope>NUCLEOTIDE SEQUENCE</scope>
    <source>
        <strain evidence="4">ChiSjej1B19-3389</strain>
    </source>
</reference>
<name>A0A9D0ZJ93_9FIRM</name>
<reference evidence="4" key="1">
    <citation type="submission" date="2020-10" db="EMBL/GenBank/DDBJ databases">
        <authorList>
            <person name="Gilroy R."/>
        </authorList>
    </citation>
    <scope>NUCLEOTIDE SEQUENCE</scope>
    <source>
        <strain evidence="4">ChiSjej1B19-3389</strain>
    </source>
</reference>
<dbReference type="GO" id="GO:0046872">
    <property type="term" value="F:metal ion binding"/>
    <property type="evidence" value="ECO:0007669"/>
    <property type="project" value="InterPro"/>
</dbReference>
<keyword evidence="1" id="KW-0560">Oxidoreductase</keyword>
<dbReference type="PANTHER" id="PTHR43633:SF1">
    <property type="entry name" value="ALCOHOL DEHYDROGENASE YQHD"/>
    <property type="match status" value="1"/>
</dbReference>
<dbReference type="Gene3D" id="1.20.1090.10">
    <property type="entry name" value="Dehydroquinate synthase-like - alpha domain"/>
    <property type="match status" value="1"/>
</dbReference>
<dbReference type="GO" id="GO:1990362">
    <property type="term" value="F:butanol dehydrogenase (NAD+) activity"/>
    <property type="evidence" value="ECO:0007669"/>
    <property type="project" value="InterPro"/>
</dbReference>
<sequence length="384" mass="42923">MENFTYKNSTEIIFGKGTEYLTGKKIKQFNSKVLLHYGMGSIKKNGLYQTIVSSLKEQGICFTELPGVEPNPRLSLVREGIRICKEEEIGFILAVGGGSVIDSAKAIAVGARYEGDIWELFVKPQPVQACLPIGVVLTIPAAGSETSQSLVITNEDGMYKRSYKSPLVRPQFAIMNPELTYSLPFFQTACGVSDMLAHIMERYFTTVKHVDVSDRMCEALMRSIMVNAQNVKATPESYDARAEIMWAGTIAHCDILGLGRIGDWASHDIEHELSAIYDIAHGAGLSVIFPAWMKYQYKVDITRFLQFAVRVMNVDMAFGEPEAIILESIRRLETFYQTLGLPIRLHELQIDSSRFDEMAEKAAPVGHFRTLQAEDIKAIYQLAL</sequence>
<dbReference type="Gene3D" id="3.40.50.1970">
    <property type="match status" value="1"/>
</dbReference>
<dbReference type="AlphaFoldDB" id="A0A9D0ZJ93"/>
<feature type="domain" description="Fe-containing alcohol dehydrogenase-like C-terminal" evidence="3">
    <location>
        <begin position="189"/>
        <end position="383"/>
    </location>
</feature>
<comment type="caution">
    <text evidence="4">The sequence shown here is derived from an EMBL/GenBank/DDBJ whole genome shotgun (WGS) entry which is preliminary data.</text>
</comment>
<protein>
    <submittedName>
        <fullName evidence="4">Iron-containing alcohol dehydrogenase</fullName>
    </submittedName>
</protein>
<dbReference type="Pfam" id="PF00465">
    <property type="entry name" value="Fe-ADH"/>
    <property type="match status" value="1"/>
</dbReference>
<organism evidence="4 5">
    <name type="scientific">Candidatus Scatavimonas merdigallinarum</name>
    <dbReference type="NCBI Taxonomy" id="2840914"/>
    <lineage>
        <taxon>Bacteria</taxon>
        <taxon>Bacillati</taxon>
        <taxon>Bacillota</taxon>
        <taxon>Clostridia</taxon>
        <taxon>Eubacteriales</taxon>
        <taxon>Oscillospiraceae</taxon>
        <taxon>Oscillospiraceae incertae sedis</taxon>
        <taxon>Candidatus Scatavimonas</taxon>
    </lineage>
</organism>
<evidence type="ECO:0000259" key="2">
    <source>
        <dbReference type="Pfam" id="PF00465"/>
    </source>
</evidence>
<dbReference type="Pfam" id="PF25137">
    <property type="entry name" value="ADH_Fe_C"/>
    <property type="match status" value="1"/>
</dbReference>
<dbReference type="InterPro" id="IPR001670">
    <property type="entry name" value="ADH_Fe/GldA"/>
</dbReference>
<dbReference type="Proteomes" id="UP000886787">
    <property type="component" value="Unassembled WGS sequence"/>
</dbReference>
<feature type="domain" description="Alcohol dehydrogenase iron-type/glycerol dehydrogenase GldA" evidence="2">
    <location>
        <begin position="10"/>
        <end position="177"/>
    </location>
</feature>
<dbReference type="GO" id="GO:0008106">
    <property type="term" value="F:alcohol dehydrogenase (NADP+) activity"/>
    <property type="evidence" value="ECO:0007669"/>
    <property type="project" value="TreeGrafter"/>
</dbReference>
<proteinExistence type="predicted"/>
<dbReference type="InterPro" id="IPR056798">
    <property type="entry name" value="ADH_Fe_C"/>
</dbReference>
<dbReference type="EMBL" id="DVFW01000043">
    <property type="protein sequence ID" value="HIQ81266.1"/>
    <property type="molecule type" value="Genomic_DNA"/>
</dbReference>
<dbReference type="GO" id="GO:0005829">
    <property type="term" value="C:cytosol"/>
    <property type="evidence" value="ECO:0007669"/>
    <property type="project" value="TreeGrafter"/>
</dbReference>
<evidence type="ECO:0000256" key="1">
    <source>
        <dbReference type="ARBA" id="ARBA00023002"/>
    </source>
</evidence>
<dbReference type="FunFam" id="3.40.50.1970:FF:000003">
    <property type="entry name" value="Alcohol dehydrogenase, iron-containing"/>
    <property type="match status" value="1"/>
</dbReference>
<dbReference type="GO" id="GO:1990002">
    <property type="term" value="F:methylglyoxal reductase (NADPH) (acetol producing) activity"/>
    <property type="evidence" value="ECO:0007669"/>
    <property type="project" value="TreeGrafter"/>
</dbReference>
<evidence type="ECO:0000259" key="3">
    <source>
        <dbReference type="Pfam" id="PF25137"/>
    </source>
</evidence>
<dbReference type="InterPro" id="IPR018211">
    <property type="entry name" value="ADH_Fe_CS"/>
</dbReference>
<dbReference type="PROSITE" id="PS00060">
    <property type="entry name" value="ADH_IRON_2"/>
    <property type="match status" value="1"/>
</dbReference>
<accession>A0A9D0ZJ93</accession>